<dbReference type="Gene3D" id="3.40.50.720">
    <property type="entry name" value="NAD(P)-binding Rossmann-like Domain"/>
    <property type="match status" value="1"/>
</dbReference>
<dbReference type="PANTHER" id="PTHR43245">
    <property type="entry name" value="BIFUNCTIONAL POLYMYXIN RESISTANCE PROTEIN ARNA"/>
    <property type="match status" value="1"/>
</dbReference>
<protein>
    <recommendedName>
        <fullName evidence="1">NAD-dependent epimerase/dehydratase domain-containing protein</fullName>
    </recommendedName>
</protein>
<accession>X1UV19</accession>
<dbReference type="InterPro" id="IPR050177">
    <property type="entry name" value="Lipid_A_modif_metabolic_enz"/>
</dbReference>
<dbReference type="SUPFAM" id="SSF51735">
    <property type="entry name" value="NAD(P)-binding Rossmann-fold domains"/>
    <property type="match status" value="1"/>
</dbReference>
<name>X1UV19_9ZZZZ</name>
<dbReference type="PANTHER" id="PTHR43245:SF51">
    <property type="entry name" value="SHORT CHAIN DEHYDROGENASE_REDUCTASE FAMILY 42E, MEMBER 2"/>
    <property type="match status" value="1"/>
</dbReference>
<dbReference type="Pfam" id="PF01370">
    <property type="entry name" value="Epimerase"/>
    <property type="match status" value="1"/>
</dbReference>
<evidence type="ECO:0000313" key="2">
    <source>
        <dbReference type="EMBL" id="GAJ21343.1"/>
    </source>
</evidence>
<feature type="non-terminal residue" evidence="2">
    <location>
        <position position="134"/>
    </location>
</feature>
<dbReference type="InterPro" id="IPR036291">
    <property type="entry name" value="NAD(P)-bd_dom_sf"/>
</dbReference>
<organism evidence="2">
    <name type="scientific">marine sediment metagenome</name>
    <dbReference type="NCBI Taxonomy" id="412755"/>
    <lineage>
        <taxon>unclassified sequences</taxon>
        <taxon>metagenomes</taxon>
        <taxon>ecological metagenomes</taxon>
    </lineage>
</organism>
<proteinExistence type="predicted"/>
<reference evidence="2" key="1">
    <citation type="journal article" date="2014" name="Front. Microbiol.">
        <title>High frequency of phylogenetically diverse reductive dehalogenase-homologous genes in deep subseafloor sedimentary metagenomes.</title>
        <authorList>
            <person name="Kawai M."/>
            <person name="Futagami T."/>
            <person name="Toyoda A."/>
            <person name="Takaki Y."/>
            <person name="Nishi S."/>
            <person name="Hori S."/>
            <person name="Arai W."/>
            <person name="Tsubouchi T."/>
            <person name="Morono Y."/>
            <person name="Uchiyama I."/>
            <person name="Ito T."/>
            <person name="Fujiyama A."/>
            <person name="Inagaki F."/>
            <person name="Takami H."/>
        </authorList>
    </citation>
    <scope>NUCLEOTIDE SEQUENCE</scope>
    <source>
        <strain evidence="2">Expedition CK06-06</strain>
    </source>
</reference>
<dbReference type="EMBL" id="BARW01039575">
    <property type="protein sequence ID" value="GAJ21343.1"/>
    <property type="molecule type" value="Genomic_DNA"/>
</dbReference>
<evidence type="ECO:0000259" key="1">
    <source>
        <dbReference type="Pfam" id="PF01370"/>
    </source>
</evidence>
<sequence length="134" mass="14692">MAILVTGAGGFLAKALIPCLLEKGDIIYGLYHKPPAPKLSPLGQVLVGDILKEGLGLEHCPPAIDAIYHLAARLDLTDNKKVWEANVVGTRNVLSFMKSHNIPRLLFMSTAYTQHRNSYEVSKEQAEKNVLSAR</sequence>
<comment type="caution">
    <text evidence="2">The sequence shown here is derived from an EMBL/GenBank/DDBJ whole genome shotgun (WGS) entry which is preliminary data.</text>
</comment>
<feature type="domain" description="NAD-dependent epimerase/dehydratase" evidence="1">
    <location>
        <begin position="3"/>
        <end position="113"/>
    </location>
</feature>
<dbReference type="InterPro" id="IPR001509">
    <property type="entry name" value="Epimerase_deHydtase"/>
</dbReference>
<gene>
    <name evidence="2" type="ORF">S12H4_60218</name>
</gene>
<dbReference type="AlphaFoldDB" id="X1UV19"/>